<dbReference type="OrthoDB" id="5417908at2759"/>
<feature type="domain" description="Fatty acid synthase subunit beta N-terminal" evidence="3">
    <location>
        <begin position="34"/>
        <end position="97"/>
    </location>
</feature>
<evidence type="ECO:0000256" key="1">
    <source>
        <dbReference type="ARBA" id="ARBA00022679"/>
    </source>
</evidence>
<dbReference type="Gene3D" id="3.40.366.10">
    <property type="entry name" value="Malonyl-Coenzyme A Acyl Carrier Protein, domain 2"/>
    <property type="match status" value="1"/>
</dbReference>
<dbReference type="Gene3D" id="1.20.1050.120">
    <property type="match status" value="1"/>
</dbReference>
<dbReference type="Proteomes" id="UP000193922">
    <property type="component" value="Unassembled WGS sequence"/>
</dbReference>
<evidence type="ECO:0000256" key="2">
    <source>
        <dbReference type="SAM" id="Phobius"/>
    </source>
</evidence>
<protein>
    <recommendedName>
        <fullName evidence="3">Fatty acid synthase subunit beta N-terminal domain-containing protein</fullName>
    </recommendedName>
</protein>
<evidence type="ECO:0000313" key="4">
    <source>
        <dbReference type="EMBL" id="ORX65651.1"/>
    </source>
</evidence>
<reference evidence="4 5" key="1">
    <citation type="submission" date="2016-07" db="EMBL/GenBank/DDBJ databases">
        <title>Pervasive Adenine N6-methylation of Active Genes in Fungi.</title>
        <authorList>
            <consortium name="DOE Joint Genome Institute"/>
            <person name="Mondo S.J."/>
            <person name="Dannebaum R.O."/>
            <person name="Kuo R.C."/>
            <person name="Labutti K."/>
            <person name="Haridas S."/>
            <person name="Kuo A."/>
            <person name="Salamov A."/>
            <person name="Ahrendt S.R."/>
            <person name="Lipzen A."/>
            <person name="Sullivan W."/>
            <person name="Andreopoulos W.B."/>
            <person name="Clum A."/>
            <person name="Lindquist E."/>
            <person name="Daum C."/>
            <person name="Ramamoorthy G.K."/>
            <person name="Gryganskyi A."/>
            <person name="Culley D."/>
            <person name="Magnuson J.K."/>
            <person name="James T.Y."/>
            <person name="O'Malley M.A."/>
            <person name="Stajich J.E."/>
            <person name="Spatafora J.W."/>
            <person name="Visel A."/>
            <person name="Grigoriev I.V."/>
        </authorList>
    </citation>
    <scope>NUCLEOTIDE SEQUENCE [LARGE SCALE GENOMIC DNA]</scope>
    <source>
        <strain evidence="4 5">ATCC 12442</strain>
    </source>
</reference>
<dbReference type="AlphaFoldDB" id="A0A1Y1VWI7"/>
<feature type="transmembrane region" description="Helical" evidence="2">
    <location>
        <begin position="197"/>
        <end position="220"/>
    </location>
</feature>
<keyword evidence="1" id="KW-0808">Transferase</keyword>
<dbReference type="InterPro" id="IPR041099">
    <property type="entry name" value="FAS1_N"/>
</dbReference>
<proteinExistence type="predicted"/>
<dbReference type="GeneID" id="63808953"/>
<dbReference type="RefSeq" id="XP_040739762.1">
    <property type="nucleotide sequence ID" value="XM_040892305.1"/>
</dbReference>
<evidence type="ECO:0000259" key="3">
    <source>
        <dbReference type="Pfam" id="PF17828"/>
    </source>
</evidence>
<dbReference type="InterPro" id="IPR001227">
    <property type="entry name" value="Ac_transferase_dom_sf"/>
</dbReference>
<dbReference type="PANTHER" id="PTHR10982:SF21">
    <property type="entry name" value="FATTY ACID SYNTHASE SUBUNIT BETA"/>
    <property type="match status" value="1"/>
</dbReference>
<sequence>MVHYQVTIHGVAISIPDKDSAHAEALVARFPYEDSSFEIETVARFVNFAATEDTDVAVAAFQYLHQKYCSIDNIHVVVQQLKLTTEQAQSVIKGYYSVWDVLESREMLPDVPRPALFTDDGVKPTAMFGGYGGMDNYLDEAVWLLDVYHPLLADFVAEMAEFLLVTTQDSPFTRVYNQPIDLMGWLLHPESRPNMDLLAAIYIASPILALIQLMHLMVLYKTLRITPGELSQSFRSVISHSQGIAIATMIPTVTDEKSFYAKSKKVLGTLIAGSYAIQVAVPSSQWILILLPMLFRLTANHHPWCPSVVFLFRRLRS</sequence>
<keyword evidence="2" id="KW-1133">Transmembrane helix</keyword>
<dbReference type="PANTHER" id="PTHR10982">
    <property type="entry name" value="MALONYL COA-ACYL CARRIER PROTEIN TRANSACYLASE"/>
    <property type="match status" value="1"/>
</dbReference>
<keyword evidence="2" id="KW-0812">Transmembrane</keyword>
<dbReference type="GO" id="GO:0016740">
    <property type="term" value="F:transferase activity"/>
    <property type="evidence" value="ECO:0007669"/>
    <property type="project" value="UniProtKB-KW"/>
</dbReference>
<dbReference type="InterPro" id="IPR050830">
    <property type="entry name" value="Fungal_FAS"/>
</dbReference>
<dbReference type="STRING" id="61395.A0A1Y1VWI7"/>
<dbReference type="Pfam" id="PF17828">
    <property type="entry name" value="FAS_N"/>
    <property type="match status" value="1"/>
</dbReference>
<gene>
    <name evidence="4" type="ORF">DL89DRAFT_97802</name>
</gene>
<organism evidence="4 5">
    <name type="scientific">Linderina pennispora</name>
    <dbReference type="NCBI Taxonomy" id="61395"/>
    <lineage>
        <taxon>Eukaryota</taxon>
        <taxon>Fungi</taxon>
        <taxon>Fungi incertae sedis</taxon>
        <taxon>Zoopagomycota</taxon>
        <taxon>Kickxellomycotina</taxon>
        <taxon>Kickxellomycetes</taxon>
        <taxon>Kickxellales</taxon>
        <taxon>Kickxellaceae</taxon>
        <taxon>Linderina</taxon>
    </lineage>
</organism>
<evidence type="ECO:0000313" key="5">
    <source>
        <dbReference type="Proteomes" id="UP000193922"/>
    </source>
</evidence>
<comment type="caution">
    <text evidence="4">The sequence shown here is derived from an EMBL/GenBank/DDBJ whole genome shotgun (WGS) entry which is preliminary data.</text>
</comment>
<keyword evidence="2" id="KW-0472">Membrane</keyword>
<accession>A0A1Y1VWI7</accession>
<keyword evidence="5" id="KW-1185">Reference proteome</keyword>
<name>A0A1Y1VWI7_9FUNG</name>
<dbReference type="EMBL" id="MCFD01000023">
    <property type="protein sequence ID" value="ORX65651.1"/>
    <property type="molecule type" value="Genomic_DNA"/>
</dbReference>
<feature type="transmembrane region" description="Helical" evidence="2">
    <location>
        <begin position="266"/>
        <end position="288"/>
    </location>
</feature>